<dbReference type="InterPro" id="IPR029048">
    <property type="entry name" value="HSP70_C_sf"/>
</dbReference>
<gene>
    <name evidence="4" type="ORF">PIB30_014839</name>
</gene>
<dbReference type="Gene3D" id="3.90.640.10">
    <property type="entry name" value="Actin, Chain A, domain 4"/>
    <property type="match status" value="1"/>
</dbReference>
<proteinExistence type="inferred from homology"/>
<dbReference type="Pfam" id="PF00012">
    <property type="entry name" value="HSP70"/>
    <property type="match status" value="2"/>
</dbReference>
<reference evidence="4 5" key="1">
    <citation type="journal article" date="2023" name="Plants (Basel)">
        <title>Bridging the Gap: Combining Genomics and Transcriptomics Approaches to Understand Stylosanthes scabra, an Orphan Legume from the Brazilian Caatinga.</title>
        <authorList>
            <person name="Ferreira-Neto J.R.C."/>
            <person name="da Silva M.D."/>
            <person name="Binneck E."/>
            <person name="de Melo N.F."/>
            <person name="da Silva R.H."/>
            <person name="de Melo A.L.T.M."/>
            <person name="Pandolfi V."/>
            <person name="Bustamante F.O."/>
            <person name="Brasileiro-Vidal A.C."/>
            <person name="Benko-Iseppon A.M."/>
        </authorList>
    </citation>
    <scope>NUCLEOTIDE SEQUENCE [LARGE SCALE GENOMIC DNA]</scope>
    <source>
        <tissue evidence="4">Leaves</tissue>
    </source>
</reference>
<dbReference type="InterPro" id="IPR018181">
    <property type="entry name" value="Heat_shock_70_CS"/>
</dbReference>
<evidence type="ECO:0000256" key="1">
    <source>
        <dbReference type="ARBA" id="ARBA00022741"/>
    </source>
</evidence>
<evidence type="ECO:0000256" key="2">
    <source>
        <dbReference type="ARBA" id="ARBA00022840"/>
    </source>
</evidence>
<dbReference type="PANTHER" id="PTHR19375">
    <property type="entry name" value="HEAT SHOCK PROTEIN 70KDA"/>
    <property type="match status" value="1"/>
</dbReference>
<dbReference type="InterPro" id="IPR029047">
    <property type="entry name" value="HSP70_peptide-bd_sf"/>
</dbReference>
<dbReference type="InterPro" id="IPR013126">
    <property type="entry name" value="Hsp_70_fam"/>
</dbReference>
<dbReference type="Gene3D" id="3.30.420.40">
    <property type="match status" value="3"/>
</dbReference>
<dbReference type="CDD" id="cd24028">
    <property type="entry name" value="ASKHA_NBD_HSP70_HSPA1-like"/>
    <property type="match status" value="1"/>
</dbReference>
<dbReference type="Gene3D" id="1.20.1270.10">
    <property type="match status" value="1"/>
</dbReference>
<name>A0ABU6R763_9FABA</name>
<keyword evidence="5" id="KW-1185">Reference proteome</keyword>
<dbReference type="Gene3D" id="2.60.34.10">
    <property type="entry name" value="Substrate Binding Domain Of DNAk, Chain A, domain 1"/>
    <property type="match status" value="1"/>
</dbReference>
<accession>A0ABU6R763</accession>
<dbReference type="SUPFAM" id="SSF53067">
    <property type="entry name" value="Actin-like ATPase domain"/>
    <property type="match status" value="2"/>
</dbReference>
<protein>
    <submittedName>
        <fullName evidence="4">Uncharacterized protein</fullName>
    </submittedName>
</protein>
<dbReference type="Proteomes" id="UP001341840">
    <property type="component" value="Unassembled WGS sequence"/>
</dbReference>
<evidence type="ECO:0000313" key="4">
    <source>
        <dbReference type="EMBL" id="MED6119792.1"/>
    </source>
</evidence>
<evidence type="ECO:0000313" key="5">
    <source>
        <dbReference type="Proteomes" id="UP001341840"/>
    </source>
</evidence>
<comment type="similarity">
    <text evidence="3">Belongs to the heat shock protein 70 family.</text>
</comment>
<dbReference type="SUPFAM" id="SSF100934">
    <property type="entry name" value="Heat shock protein 70kD (HSP70), C-terminal subdomain"/>
    <property type="match status" value="1"/>
</dbReference>
<comment type="caution">
    <text evidence="4">The sequence shown here is derived from an EMBL/GenBank/DDBJ whole genome shotgun (WGS) entry which is preliminary data.</text>
</comment>
<evidence type="ECO:0000256" key="3">
    <source>
        <dbReference type="RuleBase" id="RU003322"/>
    </source>
</evidence>
<dbReference type="PROSITE" id="PS01036">
    <property type="entry name" value="HSP70_3"/>
    <property type="match status" value="1"/>
</dbReference>
<keyword evidence="2 3" id="KW-0067">ATP-binding</keyword>
<organism evidence="4 5">
    <name type="scientific">Stylosanthes scabra</name>
    <dbReference type="NCBI Taxonomy" id="79078"/>
    <lineage>
        <taxon>Eukaryota</taxon>
        <taxon>Viridiplantae</taxon>
        <taxon>Streptophyta</taxon>
        <taxon>Embryophyta</taxon>
        <taxon>Tracheophyta</taxon>
        <taxon>Spermatophyta</taxon>
        <taxon>Magnoliopsida</taxon>
        <taxon>eudicotyledons</taxon>
        <taxon>Gunneridae</taxon>
        <taxon>Pentapetalae</taxon>
        <taxon>rosids</taxon>
        <taxon>fabids</taxon>
        <taxon>Fabales</taxon>
        <taxon>Fabaceae</taxon>
        <taxon>Papilionoideae</taxon>
        <taxon>50 kb inversion clade</taxon>
        <taxon>dalbergioids sensu lato</taxon>
        <taxon>Dalbergieae</taxon>
        <taxon>Pterocarpus clade</taxon>
        <taxon>Stylosanthes</taxon>
    </lineage>
</organism>
<dbReference type="SUPFAM" id="SSF100920">
    <property type="entry name" value="Heat shock protein 70kD (HSP70), peptide-binding domain"/>
    <property type="match status" value="1"/>
</dbReference>
<keyword evidence="1 3" id="KW-0547">Nucleotide-binding</keyword>
<dbReference type="PRINTS" id="PR00301">
    <property type="entry name" value="HEATSHOCK70"/>
</dbReference>
<sequence>MGESYTELAVGINLGTTYSRVAVWRRRNSQVEILTNKHNNSKTPSVVGFTDKDVFIGESALNQATTNAKNTIFADRNDKPQFVMRCKLFSAEDIMYMILKDIWNHLRRKEKKAVITVPACFDGSRREAIKNACKKAGLEILEIIDEPVAAAIAYGHENRADLNERRNIFVFDLGGGSLNVALVSCEDNFFKVIATGGSNYVGGEDFNNQMLRHLIKVFNRKNKIDIREYPVALSKLRFACLTAKHELTRHSSTVVQVKSLCKGIDFSESITRAKFEELNEELFKECMKIAKRCLTDAKIDKKNIVHDVVLVGGSTRIPKVRELLEKFLPARNMHTSIREEAAVRGAALLAALLSNSNMNVPNLVLSSRNPLSLGVRLQGNIMSVIIPRNAYIPAKKTVEFFNNGQESIEFEVYEGERLKASRNKFLGKLKLDNLPRVPNGYPVYITFRVDENGTVYVSLEDKKNQRELRVKITKEKRWSSTNEITEMIRQAKIHEAEDAAYVDKAIARNDLSWYVNGMGKALKDNKFNSKLSKENKDKINRAIHKANRVIDDDINKQDKQVFEDCLEDAKRVFKPIKQKIG</sequence>
<dbReference type="EMBL" id="JASCZI010030248">
    <property type="protein sequence ID" value="MED6119792.1"/>
    <property type="molecule type" value="Genomic_DNA"/>
</dbReference>
<dbReference type="InterPro" id="IPR043129">
    <property type="entry name" value="ATPase_NBD"/>
</dbReference>